<sequence>MRNKGFFAVIFIVCIVSVVFLINDYVKAQEINIEILIDGVDDVPKVGRIGEPIKFEEYIEMWHSSGGYWKYKDLIIYDKSLKYDLEDERGFEDALIDATKGEFAFEYELDSELYEKLINTENLKVVCSTTLKDPVTGEYKAINDIFYKKPSIELKNGKIYFKGKPKLNFYKKERITFEDIIDDVLEVQIPFVDPDYGMNLYAIWSRNSGGNKSVGLGGAWGYFNKDDIFATPNVPTIDEIKHLADIPDIENYSHILDIPNIDKILERPIQELGAIAPSQIKDSSGHLVEGFKLVCGGKVYVSDECSVGSGTFKNGGAVGFRFDYPIVLTFYAPGNDLSANFEEIPSGAVKDSEVLVSVVVNSTFEEEIKTNYEWEITDKKGNKINAEFLGNASEKQGEVKIPAGGEALFYAIFKMPESDVRIQFKINENGQEPVEKYLNNNILDSESFAIHLVKKYETERTFDLPYNALSRKIRFPLAEDEDITAHLTKPRGEWKKGSLATGSLNIEQKDSQILKGIKLFKSYSPKTIGVSENSDTIVLNPDVTATVERPVFGDDPLKKKWLNLPDPRKPKVLDGEFTYGGEVRRTYVYKRDTGLYDEDEIEIEGVAKAPFNPGSDRIFINAYIYNGKKDLKPPSFENKIENNGNMYLQKSLLWQSEPYPFDVIRWMCHIDENGREHNWTAVDGQYKRTFLQQNSANIKVERIRTMADEYYQGRDAAEKGINRKDLYDKAVFATDKELQRFDYPIKSGYYFNPAGEYKITLETVTYKPVAGKTKDHENLVNALINSFRYETDLIYITDRREAVNINNNPVKSIGGKLEKEPGAVSVMNNQSVNGINLLTIDTSYKSDFEEVKYSPVSGGFTDERWKQVMEGYSESGTLDSRDNFKYREYVKEGQSMYKITETTEITIKVNKDNINFYTHAHMPDGEYYIRVWMADINLASNNFTSINNAYNSLGTLKGIVPLDEIIITVKGSMHDDTN</sequence>
<gene>
    <name evidence="1" type="ORF">HVS_06820</name>
</gene>
<evidence type="ECO:0000313" key="1">
    <source>
        <dbReference type="EMBL" id="AUG57290.1"/>
    </source>
</evidence>
<reference evidence="1 2" key="1">
    <citation type="submission" date="2017-12" db="EMBL/GenBank/DDBJ databases">
        <title>Complete genome sequence of Herbivorax saccincola GGR1, a novel Cellulosome-producing hydrolytic bacterium in a thermophilic biogas plant, established by Illumina and Nanopore MinION sequencing.</title>
        <authorList>
            <person name="Pechtl A."/>
            <person name="Ruckert C."/>
            <person name="Koeck D.E."/>
            <person name="Maus I."/>
            <person name="Winkler A."/>
            <person name="Kalinowski J."/>
            <person name="Puhler A."/>
            <person name="Schwarz W.W."/>
            <person name="Zverlov V.V."/>
            <person name="Schluter A."/>
            <person name="Liebl W."/>
        </authorList>
    </citation>
    <scope>NUCLEOTIDE SEQUENCE [LARGE SCALE GENOMIC DNA]</scope>
    <source>
        <strain evidence="2">SR1</strain>
    </source>
</reference>
<name>A0A2K9EP73_9FIRM</name>
<dbReference type="AlphaFoldDB" id="A0A2K9EP73"/>
<dbReference type="RefSeq" id="WP_101300468.1">
    <property type="nucleotide sequence ID" value="NZ_CP025197.1"/>
</dbReference>
<accession>A0A2K9EP73</accession>
<protein>
    <recommendedName>
        <fullName evidence="3">DUF5704 domain-containing protein</fullName>
    </recommendedName>
</protein>
<dbReference type="EMBL" id="CP025197">
    <property type="protein sequence ID" value="AUG57290.1"/>
    <property type="molecule type" value="Genomic_DNA"/>
</dbReference>
<evidence type="ECO:0008006" key="3">
    <source>
        <dbReference type="Google" id="ProtNLM"/>
    </source>
</evidence>
<dbReference type="Proteomes" id="UP000233534">
    <property type="component" value="Chromosome"/>
</dbReference>
<evidence type="ECO:0000313" key="2">
    <source>
        <dbReference type="Proteomes" id="UP000233534"/>
    </source>
</evidence>
<organism evidence="1 2">
    <name type="scientific">Acetivibrio saccincola</name>
    <dbReference type="NCBI Taxonomy" id="1677857"/>
    <lineage>
        <taxon>Bacteria</taxon>
        <taxon>Bacillati</taxon>
        <taxon>Bacillota</taxon>
        <taxon>Clostridia</taxon>
        <taxon>Eubacteriales</taxon>
        <taxon>Oscillospiraceae</taxon>
        <taxon>Acetivibrio</taxon>
    </lineage>
</organism>
<dbReference type="KEGG" id="hsc:HVS_06820"/>
<keyword evidence="2" id="KW-1185">Reference proteome</keyword>
<proteinExistence type="predicted"/>